<keyword evidence="2 5" id="KW-0812">Transmembrane</keyword>
<evidence type="ECO:0000256" key="4">
    <source>
        <dbReference type="ARBA" id="ARBA00023136"/>
    </source>
</evidence>
<proteinExistence type="predicted"/>
<evidence type="ECO:0000256" key="5">
    <source>
        <dbReference type="SAM" id="Phobius"/>
    </source>
</evidence>
<organism evidence="6 7">
    <name type="scientific">Prauserella alba</name>
    <dbReference type="NCBI Taxonomy" id="176898"/>
    <lineage>
        <taxon>Bacteria</taxon>
        <taxon>Bacillati</taxon>
        <taxon>Actinomycetota</taxon>
        <taxon>Actinomycetes</taxon>
        <taxon>Pseudonocardiales</taxon>
        <taxon>Pseudonocardiaceae</taxon>
        <taxon>Prauserella</taxon>
    </lineage>
</organism>
<feature type="transmembrane region" description="Helical" evidence="5">
    <location>
        <begin position="71"/>
        <end position="90"/>
    </location>
</feature>
<comment type="caution">
    <text evidence="6">The sequence shown here is derived from an EMBL/GenBank/DDBJ whole genome shotgun (WGS) entry which is preliminary data.</text>
</comment>
<dbReference type="InterPro" id="IPR032808">
    <property type="entry name" value="DoxX"/>
</dbReference>
<evidence type="ECO:0000256" key="3">
    <source>
        <dbReference type="ARBA" id="ARBA00022989"/>
    </source>
</evidence>
<gene>
    <name evidence="6" type="ORF">GCM10009675_12980</name>
</gene>
<protein>
    <submittedName>
        <fullName evidence="6">DoxX family protein</fullName>
    </submittedName>
</protein>
<keyword evidence="4 5" id="KW-0472">Membrane</keyword>
<feature type="transmembrane region" description="Helical" evidence="5">
    <location>
        <begin position="45"/>
        <end position="64"/>
    </location>
</feature>
<keyword evidence="3 5" id="KW-1133">Transmembrane helix</keyword>
<name>A0ABN1V7W2_9PSEU</name>
<feature type="transmembrane region" description="Helical" evidence="5">
    <location>
        <begin position="96"/>
        <end position="117"/>
    </location>
</feature>
<evidence type="ECO:0000313" key="6">
    <source>
        <dbReference type="EMBL" id="GAA1198737.1"/>
    </source>
</evidence>
<keyword evidence="7" id="KW-1185">Reference proteome</keyword>
<reference evidence="6 7" key="1">
    <citation type="journal article" date="2019" name="Int. J. Syst. Evol. Microbiol.">
        <title>The Global Catalogue of Microorganisms (GCM) 10K type strain sequencing project: providing services to taxonomists for standard genome sequencing and annotation.</title>
        <authorList>
            <consortium name="The Broad Institute Genomics Platform"/>
            <consortium name="The Broad Institute Genome Sequencing Center for Infectious Disease"/>
            <person name="Wu L."/>
            <person name="Ma J."/>
        </authorList>
    </citation>
    <scope>NUCLEOTIDE SEQUENCE [LARGE SCALE GENOMIC DNA]</scope>
    <source>
        <strain evidence="6 7">JCM 13022</strain>
    </source>
</reference>
<evidence type="ECO:0000256" key="1">
    <source>
        <dbReference type="ARBA" id="ARBA00004141"/>
    </source>
</evidence>
<evidence type="ECO:0000313" key="7">
    <source>
        <dbReference type="Proteomes" id="UP001500467"/>
    </source>
</evidence>
<dbReference type="Pfam" id="PF13564">
    <property type="entry name" value="DoxX_2"/>
    <property type="match status" value="1"/>
</dbReference>
<dbReference type="RefSeq" id="WP_253856519.1">
    <property type="nucleotide sequence ID" value="NZ_BAAALM010000005.1"/>
</dbReference>
<evidence type="ECO:0000256" key="2">
    <source>
        <dbReference type="ARBA" id="ARBA00022692"/>
    </source>
</evidence>
<comment type="subcellular location">
    <subcellularLocation>
        <location evidence="1">Membrane</location>
        <topology evidence="1">Multi-pass membrane protein</topology>
    </subcellularLocation>
</comment>
<dbReference type="EMBL" id="BAAALM010000005">
    <property type="protein sequence ID" value="GAA1198737.1"/>
    <property type="molecule type" value="Genomic_DNA"/>
</dbReference>
<sequence length="118" mass="11793">MSGALDVILLVAAIGCAVANAVEVVAKAMRAGFVLDNCAQVGLDARWLPYLAVVEGAGVVGLLLGFAGVPLIGTAAAVGLVAFFVIAIAVHVRALVFHNIAFPAAFLLLAVGAVGHFG</sequence>
<accession>A0ABN1V7W2</accession>
<dbReference type="Proteomes" id="UP001500467">
    <property type="component" value="Unassembled WGS sequence"/>
</dbReference>